<protein>
    <recommendedName>
        <fullName evidence="8">ABC transporter domain-containing protein</fullName>
    </recommendedName>
</protein>
<comment type="subcellular location">
    <subcellularLocation>
        <location evidence="1">Membrane</location>
        <topology evidence="1">Multi-pass membrane protein</topology>
    </subcellularLocation>
</comment>
<proteinExistence type="predicted"/>
<reference evidence="9 10" key="1">
    <citation type="submission" date="2024-02" db="EMBL/GenBank/DDBJ databases">
        <authorList>
            <person name="Chen Y."/>
            <person name="Shah S."/>
            <person name="Dougan E. K."/>
            <person name="Thang M."/>
            <person name="Chan C."/>
        </authorList>
    </citation>
    <scope>NUCLEOTIDE SEQUENCE [LARGE SCALE GENOMIC DNA]</scope>
</reference>
<evidence type="ECO:0000256" key="3">
    <source>
        <dbReference type="ARBA" id="ARBA00022692"/>
    </source>
</evidence>
<dbReference type="Gene3D" id="3.40.50.300">
    <property type="entry name" value="P-loop containing nucleotide triphosphate hydrolases"/>
    <property type="match status" value="1"/>
</dbReference>
<comment type="caution">
    <text evidence="9">The sequence shown here is derived from an EMBL/GenBank/DDBJ whole genome shotgun (WGS) entry which is preliminary data.</text>
</comment>
<dbReference type="PROSITE" id="PS00211">
    <property type="entry name" value="ABC_TRANSPORTER_1"/>
    <property type="match status" value="1"/>
</dbReference>
<dbReference type="PROSITE" id="PS50893">
    <property type="entry name" value="ABC_TRANSPORTER_2"/>
    <property type="match status" value="1"/>
</dbReference>
<evidence type="ECO:0000313" key="10">
    <source>
        <dbReference type="Proteomes" id="UP001642484"/>
    </source>
</evidence>
<dbReference type="InterPro" id="IPR027417">
    <property type="entry name" value="P-loop_NTPase"/>
</dbReference>
<evidence type="ECO:0000256" key="4">
    <source>
        <dbReference type="ARBA" id="ARBA00022989"/>
    </source>
</evidence>
<dbReference type="Proteomes" id="UP001642484">
    <property type="component" value="Unassembled WGS sequence"/>
</dbReference>
<dbReference type="InterPro" id="IPR017871">
    <property type="entry name" value="ABC_transporter-like_CS"/>
</dbReference>
<feature type="compositionally biased region" description="Acidic residues" evidence="6">
    <location>
        <begin position="372"/>
        <end position="382"/>
    </location>
</feature>
<accession>A0ABP0LWL6</accession>
<evidence type="ECO:0000313" key="9">
    <source>
        <dbReference type="EMBL" id="CAK9043631.1"/>
    </source>
</evidence>
<evidence type="ECO:0000256" key="7">
    <source>
        <dbReference type="SAM" id="Phobius"/>
    </source>
</evidence>
<feature type="transmembrane region" description="Helical" evidence="7">
    <location>
        <begin position="539"/>
        <end position="565"/>
    </location>
</feature>
<dbReference type="SUPFAM" id="SSF52540">
    <property type="entry name" value="P-loop containing nucleoside triphosphate hydrolases"/>
    <property type="match status" value="1"/>
</dbReference>
<organism evidence="9 10">
    <name type="scientific">Durusdinium trenchii</name>
    <dbReference type="NCBI Taxonomy" id="1381693"/>
    <lineage>
        <taxon>Eukaryota</taxon>
        <taxon>Sar</taxon>
        <taxon>Alveolata</taxon>
        <taxon>Dinophyceae</taxon>
        <taxon>Suessiales</taxon>
        <taxon>Symbiodiniaceae</taxon>
        <taxon>Durusdinium</taxon>
    </lineage>
</organism>
<feature type="transmembrane region" description="Helical" evidence="7">
    <location>
        <begin position="500"/>
        <end position="518"/>
    </location>
</feature>
<dbReference type="Pfam" id="PF00005">
    <property type="entry name" value="ABC_tran"/>
    <property type="match status" value="1"/>
</dbReference>
<evidence type="ECO:0000256" key="1">
    <source>
        <dbReference type="ARBA" id="ARBA00004141"/>
    </source>
</evidence>
<keyword evidence="4 7" id="KW-1133">Transmembrane helix</keyword>
<keyword evidence="5 7" id="KW-0472">Membrane</keyword>
<dbReference type="InterPro" id="IPR043926">
    <property type="entry name" value="ABCG_dom"/>
</dbReference>
<gene>
    <name evidence="9" type="ORF">CCMP2556_LOCUS23085</name>
</gene>
<dbReference type="EMBL" id="CAXAMN010014525">
    <property type="protein sequence ID" value="CAK9043631.1"/>
    <property type="molecule type" value="Genomic_DNA"/>
</dbReference>
<dbReference type="InterPro" id="IPR050352">
    <property type="entry name" value="ABCG_transporters"/>
</dbReference>
<evidence type="ECO:0000256" key="6">
    <source>
        <dbReference type="SAM" id="MobiDB-lite"/>
    </source>
</evidence>
<keyword evidence="2" id="KW-0813">Transport</keyword>
<dbReference type="PANTHER" id="PTHR48041">
    <property type="entry name" value="ABC TRANSPORTER G FAMILY MEMBER 28"/>
    <property type="match status" value="1"/>
</dbReference>
<keyword evidence="10" id="KW-1185">Reference proteome</keyword>
<feature type="region of interest" description="Disordered" evidence="6">
    <location>
        <begin position="370"/>
        <end position="395"/>
    </location>
</feature>
<dbReference type="PANTHER" id="PTHR48041:SF91">
    <property type="entry name" value="ABC TRANSPORTER G FAMILY MEMBER 28"/>
    <property type="match status" value="1"/>
</dbReference>
<feature type="transmembrane region" description="Helical" evidence="7">
    <location>
        <begin position="468"/>
        <end position="488"/>
    </location>
</feature>
<dbReference type="Pfam" id="PF19055">
    <property type="entry name" value="ABC2_membrane_7"/>
    <property type="match status" value="2"/>
</dbReference>
<evidence type="ECO:0000256" key="5">
    <source>
        <dbReference type="ARBA" id="ARBA00023136"/>
    </source>
</evidence>
<feature type="transmembrane region" description="Helical" evidence="7">
    <location>
        <begin position="571"/>
        <end position="596"/>
    </location>
</feature>
<keyword evidence="3 7" id="KW-0812">Transmembrane</keyword>
<dbReference type="InterPro" id="IPR003439">
    <property type="entry name" value="ABC_transporter-like_ATP-bd"/>
</dbReference>
<evidence type="ECO:0000256" key="2">
    <source>
        <dbReference type="ARBA" id="ARBA00022448"/>
    </source>
</evidence>
<evidence type="ECO:0000259" key="8">
    <source>
        <dbReference type="PROSITE" id="PS50893"/>
    </source>
</evidence>
<name>A0ABP0LWL6_9DINO</name>
<sequence>MGPSGCGKSMLMEVISGKRVTDAEWTVKENVSFIERDLHAEQQNADHEKEIKRDDFKPDMGYVPQDDVAYEFLSVRENVYFSAAKRMPIGSNKQDLDEVTNDVLGLVGLVEKQNAIVGNRMQTGSGLSGGQKKRVSVGIELAACPRVLFLDEPTSSLDSPSALGLVQNLKNLATLGVTVVMVIHQPRYDLFQLVDDVILLASGGRMAYCGPTTTAVGYFSALGYRLQHNMNPADWMIDILCGQNLAEVMPSGRELADMKDVPDEIVKAWKRNPRPQRAPIAISLERAASVRSETLMYKLYKHWRAVLGGRQTADLNDFTKVLIDLAPGENVTLENARQIAQNFASRSGEITRKDFINHVLDMDGSGVIVLDPDFDPSESEPSEPERSSDSSDASADCDGWWWWPKRKPSRNRGSSSSSSGTSVTRWRLAIRPRAQYTDCQDRPGFCRHLICSLQVSLLELDRGWLTELSFLMIVALVGALLSFLTVYVFHDPTWSPNAILNVQVAQAFLISIYSLRVFSNGKEMFWREASHGLNRAAFFLGRLMVHDLGLCLQTAVYVVVCYLIMSPMPLLYYIWPFILVSYVACGWGGCSVLLFAPKYGSIHVLHPRLCDWRHLRHASSNVMLP</sequence>
<feature type="domain" description="ABC transporter" evidence="8">
    <location>
        <begin position="1"/>
        <end position="227"/>
    </location>
</feature>